<protein>
    <submittedName>
        <fullName evidence="4">G1483 protein</fullName>
    </submittedName>
</protein>
<feature type="compositionally biased region" description="Low complexity" evidence="2">
    <location>
        <begin position="318"/>
        <end position="330"/>
    </location>
</feature>
<feature type="compositionally biased region" description="Low complexity" evidence="2">
    <location>
        <begin position="378"/>
        <end position="391"/>
    </location>
</feature>
<feature type="chain" id="PRO_5046142969" evidence="3">
    <location>
        <begin position="25"/>
        <end position="866"/>
    </location>
</feature>
<comment type="caution">
    <text evidence="4">The sequence shown here is derived from an EMBL/GenBank/DDBJ whole genome shotgun (WGS) entry which is preliminary data.</text>
</comment>
<dbReference type="PRINTS" id="PR01217">
    <property type="entry name" value="PRICHEXTENSN"/>
</dbReference>
<gene>
    <name evidence="4" type="primary">g1483</name>
    <name evidence="4" type="ORF">VP750_LOCUS1272</name>
</gene>
<reference evidence="4 5" key="1">
    <citation type="submission" date="2024-06" db="EMBL/GenBank/DDBJ databases">
        <authorList>
            <person name="Kraege A."/>
            <person name="Thomma B."/>
        </authorList>
    </citation>
    <scope>NUCLEOTIDE SEQUENCE [LARGE SCALE GENOMIC DNA]</scope>
</reference>
<feature type="compositionally biased region" description="Low complexity" evidence="2">
    <location>
        <begin position="248"/>
        <end position="264"/>
    </location>
</feature>
<sequence length="866" mass="89504">MRGLRSTRVLLGAFLVLSAHQAVGQTVNLFGQNWTGDGTYYGDAGGAGTCSFQYSDSASLPWASGTAFRVAMDQPFFYGSQTCGMCLAMHGTGPGSGANPVPLTTQYVLVSNLCPECKAGDLDQEISGDGRWTIKWYPVQCAVGSTPFVYSFQNSNPYYVKMQVSNHRVPVQSMQWFFSGTWYDMSRTSDNYFVIQAINSQPLILPAQVKITSIFGDEVIDTVATSSFSGRLIGNVQFPSNTALQTVPDPTADTSATPAPDTSTPAPPVATPPPDTPAPINSPPPADTPAATLPPVATPVAVTPPAETPAPVPPPTETPAAAAPPLETPATLPPPQQTPAAVPPPVETPAAVPPPVETPAAVPPPVETPAAVPPPAEAPSSVPAPAETPVAMAPPPFAFPPAINGPRPSRKPKTPSPAPAPSPPASSAPPAAPVPAPSPPDSSAPPAAEPPTDATTPTYIPPTASAPPAADGSSAWDAAAAQSMHLTPAQIAQLTPGYSPAPSKDGKVVLAPYAQCGGINNAPTPAQSGDFPWKSTVCSEDFQCLTNANPWFYQCVPVPEGLNPTSLAKHLPLTTALAATLNKDTSCTRYIPSYGQCGGSAGSCYGDDCLDAVWDKACCSPTMQGEATTCVRQSAMRWMCQLESMVNTKAFAKSVRKGAYGASLGSVTELAKLQGAKAKSYRIALASSLAAAQARPATSDLSVPALQAFYSVVSHGTKAETLQQIGGTAAEQIRSGVPSGNSTAGQSIISGEHIDTSNLKGVPVDPTTGNGMIAGIEASMPIANFTLGQATRYIIAGITEVSAGDNCTIWVDQGVQCGGQGGACHAEFCVDQQWDGSCCLHPLNRCQRFDSNYWECRTGSTFVSAE</sequence>
<feature type="compositionally biased region" description="Low complexity" evidence="2">
    <location>
        <begin position="450"/>
        <end position="479"/>
    </location>
</feature>
<feature type="signal peptide" evidence="3">
    <location>
        <begin position="1"/>
        <end position="24"/>
    </location>
</feature>
<feature type="compositionally biased region" description="Low complexity" evidence="2">
    <location>
        <begin position="288"/>
        <end position="305"/>
    </location>
</feature>
<feature type="compositionally biased region" description="Pro residues" evidence="2">
    <location>
        <begin position="414"/>
        <end position="449"/>
    </location>
</feature>
<dbReference type="Proteomes" id="UP001497392">
    <property type="component" value="Unassembled WGS sequence"/>
</dbReference>
<evidence type="ECO:0000313" key="5">
    <source>
        <dbReference type="Proteomes" id="UP001497392"/>
    </source>
</evidence>
<feature type="compositionally biased region" description="Pro residues" evidence="2">
    <location>
        <begin position="265"/>
        <end position="287"/>
    </location>
</feature>
<name>A0ABP1FND5_9CHLO</name>
<evidence type="ECO:0000313" key="4">
    <source>
        <dbReference type="EMBL" id="CAL5219613.1"/>
    </source>
</evidence>
<dbReference type="CDD" id="cd22271">
    <property type="entry name" value="DPBB_EXP_N-like"/>
    <property type="match status" value="1"/>
</dbReference>
<organism evidence="4 5">
    <name type="scientific">Coccomyxa viridis</name>
    <dbReference type="NCBI Taxonomy" id="1274662"/>
    <lineage>
        <taxon>Eukaryota</taxon>
        <taxon>Viridiplantae</taxon>
        <taxon>Chlorophyta</taxon>
        <taxon>core chlorophytes</taxon>
        <taxon>Trebouxiophyceae</taxon>
        <taxon>Trebouxiophyceae incertae sedis</taxon>
        <taxon>Coccomyxaceae</taxon>
        <taxon>Coccomyxa</taxon>
    </lineage>
</organism>
<accession>A0ABP1FND5</accession>
<dbReference type="PANTHER" id="PTHR31836:SF21">
    <property type="entry name" value="EXPANSIN-LIKE PROTEIN 7"/>
    <property type="match status" value="1"/>
</dbReference>
<evidence type="ECO:0000256" key="1">
    <source>
        <dbReference type="ARBA" id="ARBA00022729"/>
    </source>
</evidence>
<feature type="compositionally biased region" description="Pro residues" evidence="2">
    <location>
        <begin position="331"/>
        <end position="377"/>
    </location>
</feature>
<dbReference type="Gene3D" id="2.60.40.760">
    <property type="entry name" value="Expansin, cellulose-binding-like domain"/>
    <property type="match status" value="1"/>
</dbReference>
<dbReference type="InterPro" id="IPR051477">
    <property type="entry name" value="Expansin_CellWall"/>
</dbReference>
<dbReference type="EMBL" id="CAXHTA020000002">
    <property type="protein sequence ID" value="CAL5219613.1"/>
    <property type="molecule type" value="Genomic_DNA"/>
</dbReference>
<dbReference type="InterPro" id="IPR036908">
    <property type="entry name" value="RlpA-like_sf"/>
</dbReference>
<evidence type="ECO:0000256" key="3">
    <source>
        <dbReference type="SAM" id="SignalP"/>
    </source>
</evidence>
<feature type="compositionally biased region" description="Pro residues" evidence="2">
    <location>
        <begin position="306"/>
        <end position="317"/>
    </location>
</feature>
<dbReference type="PANTHER" id="PTHR31836">
    <property type="match status" value="1"/>
</dbReference>
<evidence type="ECO:0000256" key="2">
    <source>
        <dbReference type="SAM" id="MobiDB-lite"/>
    </source>
</evidence>
<feature type="region of interest" description="Disordered" evidence="2">
    <location>
        <begin position="241"/>
        <end position="479"/>
    </location>
</feature>
<keyword evidence="1 3" id="KW-0732">Signal</keyword>
<proteinExistence type="predicted"/>
<dbReference type="SUPFAM" id="SSF50685">
    <property type="entry name" value="Barwin-like endoglucanases"/>
    <property type="match status" value="1"/>
</dbReference>
<keyword evidence="5" id="KW-1185">Reference proteome</keyword>
<dbReference type="Gene3D" id="2.40.40.10">
    <property type="entry name" value="RlpA-like domain"/>
    <property type="match status" value="1"/>
</dbReference>
<dbReference type="InterPro" id="IPR036749">
    <property type="entry name" value="Expansin_CBD_sf"/>
</dbReference>